<dbReference type="PANTHER" id="PTHR12317">
    <property type="entry name" value="DIACYLGLYCEROL O-ACYLTRANSFERASE"/>
    <property type="match status" value="1"/>
</dbReference>
<dbReference type="PROSITE" id="PS51450">
    <property type="entry name" value="LRR"/>
    <property type="match status" value="1"/>
</dbReference>
<protein>
    <recommendedName>
        <fullName evidence="18">Acyltransferase</fullName>
    </recommendedName>
</protein>
<keyword evidence="7" id="KW-0677">Repeat</keyword>
<proteinExistence type="inferred from homology"/>
<dbReference type="GO" id="GO:0019432">
    <property type="term" value="P:triglyceride biosynthetic process"/>
    <property type="evidence" value="ECO:0007669"/>
    <property type="project" value="TreeGrafter"/>
</dbReference>
<keyword evidence="8" id="KW-0256">Endoplasmic reticulum</keyword>
<keyword evidence="17" id="KW-1185">Reference proteome</keyword>
<keyword evidence="3" id="KW-0444">Lipid biosynthesis</keyword>
<evidence type="ECO:0000256" key="14">
    <source>
        <dbReference type="SAM" id="Phobius"/>
    </source>
</evidence>
<feature type="compositionally biased region" description="Polar residues" evidence="13">
    <location>
        <begin position="368"/>
        <end position="387"/>
    </location>
</feature>
<organism evidence="16 17">
    <name type="scientific">Parthenolecanium corni</name>
    <dbReference type="NCBI Taxonomy" id="536013"/>
    <lineage>
        <taxon>Eukaryota</taxon>
        <taxon>Metazoa</taxon>
        <taxon>Ecdysozoa</taxon>
        <taxon>Arthropoda</taxon>
        <taxon>Hexapoda</taxon>
        <taxon>Insecta</taxon>
        <taxon>Pterygota</taxon>
        <taxon>Neoptera</taxon>
        <taxon>Paraneoptera</taxon>
        <taxon>Hemiptera</taxon>
        <taxon>Sternorrhyncha</taxon>
        <taxon>Coccoidea</taxon>
        <taxon>Coccidae</taxon>
        <taxon>Parthenolecanium</taxon>
    </lineage>
</organism>
<feature type="chain" id="PRO_5042989781" description="Acyltransferase" evidence="15">
    <location>
        <begin position="23"/>
        <end position="1042"/>
    </location>
</feature>
<evidence type="ECO:0000256" key="12">
    <source>
        <dbReference type="ARBA" id="ARBA00023315"/>
    </source>
</evidence>
<reference evidence="16 17" key="1">
    <citation type="submission" date="2024-03" db="EMBL/GenBank/DDBJ databases">
        <title>Adaptation during the transition from Ophiocordyceps entomopathogen to insect associate is accompanied by gene loss and intensified selection.</title>
        <authorList>
            <person name="Ward C.M."/>
            <person name="Onetto C.A."/>
            <person name="Borneman A.R."/>
        </authorList>
    </citation>
    <scope>NUCLEOTIDE SEQUENCE [LARGE SCALE GENOMIC DNA]</scope>
    <source>
        <strain evidence="16">AWRI1</strain>
        <tissue evidence="16">Single Adult Female</tissue>
    </source>
</reference>
<evidence type="ECO:0000256" key="10">
    <source>
        <dbReference type="ARBA" id="ARBA00023098"/>
    </source>
</evidence>
<keyword evidence="12" id="KW-0012">Acyltransferase</keyword>
<keyword evidence="6 14" id="KW-0812">Transmembrane</keyword>
<comment type="similarity">
    <text evidence="2">Belongs to the diacylglycerol acyltransferase family.</text>
</comment>
<feature type="transmembrane region" description="Helical" evidence="14">
    <location>
        <begin position="523"/>
        <end position="543"/>
    </location>
</feature>
<comment type="subcellular location">
    <subcellularLocation>
        <location evidence="1">Endoplasmic reticulum membrane</location>
        <topology evidence="1">Multi-pass membrane protein</topology>
    </subcellularLocation>
</comment>
<keyword evidence="11 14" id="KW-0472">Membrane</keyword>
<feature type="compositionally biased region" description="Basic and acidic residues" evidence="13">
    <location>
        <begin position="425"/>
        <end position="437"/>
    </location>
</feature>
<sequence length="1042" mass="119950">MTRIRWLHKLLFFLLTTALCKAECPSSCQCYQQSGINSIFCLKTSLPEIPNYFDFEVKILNFTDNHLPNLTDTFRNQHYKSLEILDLSRNSIAYVDELALYQLKNLLEIDLSNNHIQFIPTRLFDNNRFLNTIHLRGNPIEELVDYGFSPSIYLRRLNFQGCRINKIHKFAFINIPLLEYLNLRDNNLKALSIKVLHFTPQMSNLLLDGNPWHCDKKLWHLLKWMQSRNMANSSLLCIYGETEDAILWDTMDVKNALKFRDTKVPQNVKRIRWSGTATRNRWRRDSVGVANAKPTNPQGVFRRRSRDLTFGYDPKSIDLDYPSLNPIEGEDESEEVNPDAETYDDGSEPKESKVYSPENDDYEEGEDNVQNQKNNSPQTPFDFNQSGDPKLKNRYDPAKLPKQTWQKGQQKPPDLAHWSSHHHSSHEPNRAEEDPLRHSKQGPYKMGSAKHQSGDLLENSELNGEASGMIGKPYFKVSVDYFTEEKKNTNQLQDEQDVNGTNVERILTNENFDEDGEGVNMKFMLMVIAIEFIMLAVLLFVLYKLWKNRRSRETEIKAAPLNNNKNLKTTEIQSPGYKRYSLSDDDYTDLRKSNLDETKFDSESGYLSYHRFNSIEGETSNDGMHYRRNPRDENDALSAYTNAELDSMNGNNRLEENESTDRRMRRNASMRSMGRRTKINLARRSYSDDIKHEGEDAKTFTVKIGSFEIEFLNLRKTPLREHLEAFSVALNLSLIAFGSTLGPALLIFLFFFTRWWFLVPLYIAWIYYDRRTGFRGGRKLNWFRNLKMFEYFGNYFPVKLIKTAELPTGTNYLMVMYPHGILPMGVLPNFGSSANKIETEVFPGIDVRFITLDINFYCPVTREYFLSLGACGASESSICYLLNSEPSKAVVLVAGGAAEAGLAHPGKTYTIITSRRKGFVRVALKTGASLVPVFSFNETNVYDQYDCKMLLKFQDKVCRLSGIRPIIPKGGGFLQNTFGWLPKRAGLNTVVGKPIPVPKVENPSKELINEYHKKFVEALAALFEEHKHKYDMAGSEAELVML</sequence>
<feature type="compositionally biased region" description="Acidic residues" evidence="13">
    <location>
        <begin position="328"/>
        <end position="346"/>
    </location>
</feature>
<dbReference type="AlphaFoldDB" id="A0AAN9T5F3"/>
<dbReference type="InterPro" id="IPR001611">
    <property type="entry name" value="Leu-rich_rpt"/>
</dbReference>
<keyword evidence="9 14" id="KW-1133">Transmembrane helix</keyword>
<keyword evidence="4" id="KW-0433">Leucine-rich repeat</keyword>
<feature type="compositionally biased region" description="Basic and acidic residues" evidence="13">
    <location>
        <begin position="653"/>
        <end position="662"/>
    </location>
</feature>
<feature type="compositionally biased region" description="Basic and acidic residues" evidence="13">
    <location>
        <begin position="389"/>
        <end position="399"/>
    </location>
</feature>
<evidence type="ECO:0008006" key="18">
    <source>
        <dbReference type="Google" id="ProtNLM"/>
    </source>
</evidence>
<dbReference type="InterPro" id="IPR032675">
    <property type="entry name" value="LRR_dom_sf"/>
</dbReference>
<dbReference type="Proteomes" id="UP001367676">
    <property type="component" value="Unassembled WGS sequence"/>
</dbReference>
<dbReference type="GO" id="GO:0005789">
    <property type="term" value="C:endoplasmic reticulum membrane"/>
    <property type="evidence" value="ECO:0007669"/>
    <property type="project" value="UniProtKB-SubCell"/>
</dbReference>
<dbReference type="InterPro" id="IPR007130">
    <property type="entry name" value="DAGAT"/>
</dbReference>
<evidence type="ECO:0000256" key="15">
    <source>
        <dbReference type="SAM" id="SignalP"/>
    </source>
</evidence>
<keyword evidence="10" id="KW-0443">Lipid metabolism</keyword>
<evidence type="ECO:0000256" key="7">
    <source>
        <dbReference type="ARBA" id="ARBA00022737"/>
    </source>
</evidence>
<evidence type="ECO:0000256" key="13">
    <source>
        <dbReference type="SAM" id="MobiDB-lite"/>
    </source>
</evidence>
<evidence type="ECO:0000256" key="11">
    <source>
        <dbReference type="ARBA" id="ARBA00023136"/>
    </source>
</evidence>
<evidence type="ECO:0000256" key="3">
    <source>
        <dbReference type="ARBA" id="ARBA00022516"/>
    </source>
</evidence>
<keyword evidence="15" id="KW-0732">Signal</keyword>
<evidence type="ECO:0000313" key="16">
    <source>
        <dbReference type="EMBL" id="KAK7574277.1"/>
    </source>
</evidence>
<dbReference type="CDD" id="cd07987">
    <property type="entry name" value="LPLAT_MGAT-like"/>
    <property type="match status" value="1"/>
</dbReference>
<evidence type="ECO:0000256" key="4">
    <source>
        <dbReference type="ARBA" id="ARBA00022614"/>
    </source>
</evidence>
<comment type="caution">
    <text evidence="16">The sequence shown here is derived from an EMBL/GenBank/DDBJ whole genome shotgun (WGS) entry which is preliminary data.</text>
</comment>
<evidence type="ECO:0000256" key="6">
    <source>
        <dbReference type="ARBA" id="ARBA00022692"/>
    </source>
</evidence>
<evidence type="ECO:0000256" key="8">
    <source>
        <dbReference type="ARBA" id="ARBA00022824"/>
    </source>
</evidence>
<feature type="transmembrane region" description="Helical" evidence="14">
    <location>
        <begin position="747"/>
        <end position="768"/>
    </location>
</feature>
<evidence type="ECO:0000313" key="17">
    <source>
        <dbReference type="Proteomes" id="UP001367676"/>
    </source>
</evidence>
<gene>
    <name evidence="16" type="ORF">V9T40_011468</name>
</gene>
<dbReference type="InterPro" id="IPR003591">
    <property type="entry name" value="Leu-rich_rpt_typical-subtyp"/>
</dbReference>
<dbReference type="Pfam" id="PF03982">
    <property type="entry name" value="DAGAT"/>
    <property type="match status" value="1"/>
</dbReference>
<name>A0AAN9T5F3_9HEMI</name>
<dbReference type="GO" id="GO:0004144">
    <property type="term" value="F:diacylglycerol O-acyltransferase activity"/>
    <property type="evidence" value="ECO:0007669"/>
    <property type="project" value="TreeGrafter"/>
</dbReference>
<dbReference type="Pfam" id="PF13855">
    <property type="entry name" value="LRR_8"/>
    <property type="match status" value="2"/>
</dbReference>
<dbReference type="EMBL" id="JBBCAQ010000037">
    <property type="protein sequence ID" value="KAK7574277.1"/>
    <property type="molecule type" value="Genomic_DNA"/>
</dbReference>
<dbReference type="SUPFAM" id="SSF52058">
    <property type="entry name" value="L domain-like"/>
    <property type="match status" value="1"/>
</dbReference>
<evidence type="ECO:0000256" key="1">
    <source>
        <dbReference type="ARBA" id="ARBA00004477"/>
    </source>
</evidence>
<evidence type="ECO:0000256" key="9">
    <source>
        <dbReference type="ARBA" id="ARBA00022989"/>
    </source>
</evidence>
<evidence type="ECO:0000256" key="2">
    <source>
        <dbReference type="ARBA" id="ARBA00005420"/>
    </source>
</evidence>
<dbReference type="SMART" id="SM00369">
    <property type="entry name" value="LRR_TYP"/>
    <property type="match status" value="3"/>
</dbReference>
<feature type="region of interest" description="Disordered" evidence="13">
    <location>
        <begin position="285"/>
        <end position="452"/>
    </location>
</feature>
<feature type="transmembrane region" description="Helical" evidence="14">
    <location>
        <begin position="723"/>
        <end position="741"/>
    </location>
</feature>
<accession>A0AAN9T5F3</accession>
<dbReference type="Gene3D" id="3.80.10.10">
    <property type="entry name" value="Ribonuclease Inhibitor"/>
    <property type="match status" value="2"/>
</dbReference>
<feature type="compositionally biased region" description="Acidic residues" evidence="13">
    <location>
        <begin position="358"/>
        <end position="367"/>
    </location>
</feature>
<keyword evidence="5" id="KW-0808">Transferase</keyword>
<dbReference type="PANTHER" id="PTHR12317:SF79">
    <property type="entry name" value="ACYLTRANSFERASE"/>
    <property type="match status" value="1"/>
</dbReference>
<feature type="region of interest" description="Disordered" evidence="13">
    <location>
        <begin position="648"/>
        <end position="669"/>
    </location>
</feature>
<evidence type="ECO:0000256" key="5">
    <source>
        <dbReference type="ARBA" id="ARBA00022679"/>
    </source>
</evidence>
<feature type="signal peptide" evidence="15">
    <location>
        <begin position="1"/>
        <end position="22"/>
    </location>
</feature>